<evidence type="ECO:0000256" key="1">
    <source>
        <dbReference type="ARBA" id="ARBA00004498"/>
    </source>
</evidence>
<dbReference type="SUPFAM" id="SSF52058">
    <property type="entry name" value="L domain-like"/>
    <property type="match status" value="1"/>
</dbReference>
<keyword evidence="13" id="KW-0325">Glycoprotein</keyword>
<dbReference type="Proteomes" id="UP000823561">
    <property type="component" value="Chromosome 17"/>
</dbReference>
<keyword evidence="10" id="KW-0677">Repeat</keyword>
<evidence type="ECO:0000256" key="2">
    <source>
        <dbReference type="ARBA" id="ARBA00005818"/>
    </source>
</evidence>
<keyword evidence="8" id="KW-0765">Sulfation</keyword>
<gene>
    <name evidence="15" type="ORF">AALO_G00223000</name>
</gene>
<dbReference type="InterPro" id="IPR003591">
    <property type="entry name" value="Leu-rich_rpt_typical-subtyp"/>
</dbReference>
<dbReference type="SMART" id="SM00364">
    <property type="entry name" value="LRR_BAC"/>
    <property type="match status" value="4"/>
</dbReference>
<evidence type="ECO:0000256" key="13">
    <source>
        <dbReference type="ARBA" id="ARBA00023180"/>
    </source>
</evidence>
<evidence type="ECO:0000259" key="14">
    <source>
        <dbReference type="SMART" id="SM00013"/>
    </source>
</evidence>
<evidence type="ECO:0000256" key="11">
    <source>
        <dbReference type="ARBA" id="ARBA00022974"/>
    </source>
</evidence>
<dbReference type="InterPro" id="IPR032675">
    <property type="entry name" value="LRR_dom_sf"/>
</dbReference>
<keyword evidence="7" id="KW-0433">Leucine-rich repeat</keyword>
<dbReference type="Pfam" id="PF01462">
    <property type="entry name" value="LRRNT"/>
    <property type="match status" value="1"/>
</dbReference>
<protein>
    <recommendedName>
        <fullName evidence="4">Lumican</fullName>
    </recommendedName>
</protein>
<sequence>MKDKNGFKRHKDRGSKVKLIQISAMFPFRLPLLAALLGVVLSQYDYGYDYNPAEVRAPTPRCSDECECPSNFPTAMYCDHRDLKAVPFVPTGIKYVYLQNNHITEIKSGVFDNVTDLRWLILDNNNLTNGKIEKGTIDKLTKLEKLHINFNMLSEAVVPKSSAMEEIKMIGNKITKFPAGLLSGMDNLTAVHLLKNQLTSDGLSGAFKGLKSLMLLDVSENKLKKLPAGMPSSLMMLYADHNDIESISAGYLQKLPTLQYLRISHNKLQDSGVPAGVFNVSSLVELDLSYNKLTSIPEIGENLEHLYLQVNDISKFDVSSFCKVVSPVSYSKIRDLRLDGNNLTPQSLPLEASQCLPLATDLEI</sequence>
<dbReference type="Pfam" id="PF00560">
    <property type="entry name" value="LRR_1"/>
    <property type="match status" value="1"/>
</dbReference>
<dbReference type="Pfam" id="PF13516">
    <property type="entry name" value="LRR_6"/>
    <property type="match status" value="1"/>
</dbReference>
<dbReference type="PANTHER" id="PTHR45712">
    <property type="entry name" value="AGAP008170-PA"/>
    <property type="match status" value="1"/>
</dbReference>
<dbReference type="SMART" id="SM00013">
    <property type="entry name" value="LRRNT"/>
    <property type="match status" value="1"/>
</dbReference>
<dbReference type="AlphaFoldDB" id="A0AAV6G235"/>
<proteinExistence type="inferred from homology"/>
<organism evidence="15 16">
    <name type="scientific">Alosa alosa</name>
    <name type="common">allis shad</name>
    <dbReference type="NCBI Taxonomy" id="278164"/>
    <lineage>
        <taxon>Eukaryota</taxon>
        <taxon>Metazoa</taxon>
        <taxon>Chordata</taxon>
        <taxon>Craniata</taxon>
        <taxon>Vertebrata</taxon>
        <taxon>Euteleostomi</taxon>
        <taxon>Actinopterygii</taxon>
        <taxon>Neopterygii</taxon>
        <taxon>Teleostei</taxon>
        <taxon>Clupei</taxon>
        <taxon>Clupeiformes</taxon>
        <taxon>Clupeoidei</taxon>
        <taxon>Clupeidae</taxon>
        <taxon>Alosa</taxon>
    </lineage>
</organism>
<dbReference type="SMART" id="SM00369">
    <property type="entry name" value="LRR_TYP"/>
    <property type="match status" value="5"/>
</dbReference>
<keyword evidence="6" id="KW-0272">Extracellular matrix</keyword>
<evidence type="ECO:0000313" key="16">
    <source>
        <dbReference type="Proteomes" id="UP000823561"/>
    </source>
</evidence>
<evidence type="ECO:0000256" key="7">
    <source>
        <dbReference type="ARBA" id="ARBA00022614"/>
    </source>
</evidence>
<evidence type="ECO:0000256" key="6">
    <source>
        <dbReference type="ARBA" id="ARBA00022530"/>
    </source>
</evidence>
<evidence type="ECO:0000256" key="9">
    <source>
        <dbReference type="ARBA" id="ARBA00022729"/>
    </source>
</evidence>
<dbReference type="Pfam" id="PF13855">
    <property type="entry name" value="LRR_8"/>
    <property type="match status" value="1"/>
</dbReference>
<comment type="subunit">
    <text evidence="3">Binds to laminin.</text>
</comment>
<dbReference type="GO" id="GO:0005615">
    <property type="term" value="C:extracellular space"/>
    <property type="evidence" value="ECO:0007669"/>
    <property type="project" value="TreeGrafter"/>
</dbReference>
<evidence type="ECO:0000313" key="15">
    <source>
        <dbReference type="EMBL" id="KAG5267552.1"/>
    </source>
</evidence>
<accession>A0AAV6G235</accession>
<evidence type="ECO:0000256" key="10">
    <source>
        <dbReference type="ARBA" id="ARBA00022737"/>
    </source>
</evidence>
<dbReference type="InterPro" id="IPR001611">
    <property type="entry name" value="Leu-rich_rpt"/>
</dbReference>
<dbReference type="PROSITE" id="PS51450">
    <property type="entry name" value="LRR"/>
    <property type="match status" value="1"/>
</dbReference>
<evidence type="ECO:0000256" key="12">
    <source>
        <dbReference type="ARBA" id="ARBA00023157"/>
    </source>
</evidence>
<dbReference type="InterPro" id="IPR050333">
    <property type="entry name" value="SLRP"/>
</dbReference>
<dbReference type="PANTHER" id="PTHR45712:SF6">
    <property type="entry name" value="LUMICAN"/>
    <property type="match status" value="1"/>
</dbReference>
<comment type="caution">
    <text evidence="15">The sequence shown here is derived from an EMBL/GenBank/DDBJ whole genome shotgun (WGS) entry which is preliminary data.</text>
</comment>
<dbReference type="FunFam" id="3.80.10.10:FF:000073">
    <property type="entry name" value="Lumican"/>
    <property type="match status" value="1"/>
</dbReference>
<keyword evidence="9" id="KW-0732">Signal</keyword>
<dbReference type="Gene3D" id="3.80.10.10">
    <property type="entry name" value="Ribonuclease Inhibitor"/>
    <property type="match status" value="2"/>
</dbReference>
<evidence type="ECO:0000256" key="3">
    <source>
        <dbReference type="ARBA" id="ARBA00011719"/>
    </source>
</evidence>
<evidence type="ECO:0000256" key="4">
    <source>
        <dbReference type="ARBA" id="ARBA00013370"/>
    </source>
</evidence>
<dbReference type="InterPro" id="IPR000372">
    <property type="entry name" value="LRRNT"/>
</dbReference>
<name>A0AAV6G235_9TELE</name>
<evidence type="ECO:0000256" key="8">
    <source>
        <dbReference type="ARBA" id="ARBA00022641"/>
    </source>
</evidence>
<comment type="subcellular location">
    <subcellularLocation>
        <location evidence="1">Secreted</location>
        <location evidence="1">Extracellular space</location>
        <location evidence="1">Extracellular matrix</location>
    </subcellularLocation>
</comment>
<keyword evidence="12" id="KW-1015">Disulfide bond</keyword>
<keyword evidence="11" id="KW-0654">Proteoglycan</keyword>
<dbReference type="EMBL" id="JADWDJ010000017">
    <property type="protein sequence ID" value="KAG5267552.1"/>
    <property type="molecule type" value="Genomic_DNA"/>
</dbReference>
<keyword evidence="16" id="KW-1185">Reference proteome</keyword>
<evidence type="ECO:0000256" key="5">
    <source>
        <dbReference type="ARBA" id="ARBA00022525"/>
    </source>
</evidence>
<feature type="domain" description="LRRNT" evidence="14">
    <location>
        <begin position="61"/>
        <end position="95"/>
    </location>
</feature>
<keyword evidence="5" id="KW-0964">Secreted</keyword>
<reference evidence="15 16" key="1">
    <citation type="submission" date="2020-10" db="EMBL/GenBank/DDBJ databases">
        <title>Chromosome-scale genome assembly of the Allis shad, Alosa alosa.</title>
        <authorList>
            <person name="Margot Z."/>
            <person name="Christophe K."/>
            <person name="Cabau C."/>
            <person name="Louis A."/>
            <person name="Berthelot C."/>
            <person name="Parey E."/>
            <person name="Roest Crollius H."/>
            <person name="Montfort J."/>
            <person name="Robinson-Rechavi M."/>
            <person name="Bucao C."/>
            <person name="Bouchez O."/>
            <person name="Gislard M."/>
            <person name="Lluch J."/>
            <person name="Milhes M."/>
            <person name="Lampietro C."/>
            <person name="Lopez Roques C."/>
            <person name="Donnadieu C."/>
            <person name="Braasch I."/>
            <person name="Desvignes T."/>
            <person name="Postlethwait J."/>
            <person name="Bobe J."/>
            <person name="Guiguen Y."/>
        </authorList>
    </citation>
    <scope>NUCLEOTIDE SEQUENCE [LARGE SCALE GENOMIC DNA]</scope>
    <source>
        <strain evidence="15">M-15738</strain>
        <tissue evidence="15">Blood</tissue>
    </source>
</reference>
<comment type="similarity">
    <text evidence="2">Belongs to the small leucine-rich proteoglycan (SLRP) family. SLRP class II subfamily.</text>
</comment>